<keyword evidence="4 6" id="KW-0808">Transferase</keyword>
<feature type="binding site" evidence="6">
    <location>
        <position position="80"/>
    </location>
    <ligand>
        <name>S-adenosyl-L-methionine</name>
        <dbReference type="ChEBI" id="CHEBI:59789"/>
    </ligand>
</feature>
<dbReference type="PANTHER" id="PTHR31760">
    <property type="entry name" value="S-ADENOSYL-L-METHIONINE-DEPENDENT METHYLTRANSFERASES SUPERFAMILY PROTEIN"/>
    <property type="match status" value="1"/>
</dbReference>
<dbReference type="InterPro" id="IPR003682">
    <property type="entry name" value="rRNA_ssu_MeTfrase_G"/>
</dbReference>
<sequence>MSLGQQLASGIDALGLELDAGQQQQLLAYVSLLDKWNRAFNLTAIRQPAEMVTRHVLDSLAVLPHLGEGPTLDVGTGAGLPGLVLAISRPAQTFVLLDSNGKKTRFVRQAARELGLANVEVVQSRVEQYRNESFQNGSPQVITRAFASLPDILALTGHLLGERGRLLAMKGAQADTEVAAVPAPWQAHTVSLVVPGLNESRQLVIVERLAAG</sequence>
<evidence type="ECO:0000313" key="8">
    <source>
        <dbReference type="Proteomes" id="UP001165524"/>
    </source>
</evidence>
<dbReference type="PIRSF" id="PIRSF003078">
    <property type="entry name" value="GidB"/>
    <property type="match status" value="1"/>
</dbReference>
<reference evidence="7" key="1">
    <citation type="submission" date="2022-04" db="EMBL/GenBank/DDBJ databases">
        <title>Alcanivorax sp. CY1518 draft genome sequence.</title>
        <authorList>
            <person name="Zhao G."/>
            <person name="An M."/>
        </authorList>
    </citation>
    <scope>NUCLEOTIDE SEQUENCE</scope>
    <source>
        <strain evidence="7">CY1518</strain>
    </source>
</reference>
<keyword evidence="8" id="KW-1185">Reference proteome</keyword>
<evidence type="ECO:0000256" key="5">
    <source>
        <dbReference type="ARBA" id="ARBA00022691"/>
    </source>
</evidence>
<dbReference type="InterPro" id="IPR029063">
    <property type="entry name" value="SAM-dependent_MTases_sf"/>
</dbReference>
<dbReference type="PANTHER" id="PTHR31760:SF0">
    <property type="entry name" value="S-ADENOSYL-L-METHIONINE-DEPENDENT METHYLTRANSFERASES SUPERFAMILY PROTEIN"/>
    <property type="match status" value="1"/>
</dbReference>
<keyword evidence="5 6" id="KW-0949">S-adenosyl-L-methionine</keyword>
<dbReference type="SUPFAM" id="SSF53335">
    <property type="entry name" value="S-adenosyl-L-methionine-dependent methyltransferases"/>
    <property type="match status" value="1"/>
</dbReference>
<keyword evidence="3 6" id="KW-0489">Methyltransferase</keyword>
<organism evidence="7 8">
    <name type="scientific">Alcanivorax quisquiliarum</name>
    <dbReference type="NCBI Taxonomy" id="2933565"/>
    <lineage>
        <taxon>Bacteria</taxon>
        <taxon>Pseudomonadati</taxon>
        <taxon>Pseudomonadota</taxon>
        <taxon>Gammaproteobacteria</taxon>
        <taxon>Oceanospirillales</taxon>
        <taxon>Alcanivoracaceae</taxon>
        <taxon>Alcanivorax</taxon>
    </lineage>
</organism>
<dbReference type="RefSeq" id="WP_246948725.1">
    <property type="nucleotide sequence ID" value="NZ_JALKII010000002.1"/>
</dbReference>
<gene>
    <name evidence="6 7" type="primary">rsmG</name>
    <name evidence="7" type="ORF">MU846_04115</name>
</gene>
<dbReference type="Pfam" id="PF02527">
    <property type="entry name" value="GidB"/>
    <property type="match status" value="1"/>
</dbReference>
<dbReference type="Gene3D" id="3.40.50.150">
    <property type="entry name" value="Vaccinia Virus protein VP39"/>
    <property type="match status" value="1"/>
</dbReference>
<evidence type="ECO:0000256" key="3">
    <source>
        <dbReference type="ARBA" id="ARBA00022603"/>
    </source>
</evidence>
<dbReference type="GO" id="GO:0008168">
    <property type="term" value="F:methyltransferase activity"/>
    <property type="evidence" value="ECO:0007669"/>
    <property type="project" value="UniProtKB-KW"/>
</dbReference>
<evidence type="ECO:0000313" key="7">
    <source>
        <dbReference type="EMBL" id="MCK0536885.1"/>
    </source>
</evidence>
<evidence type="ECO:0000256" key="4">
    <source>
        <dbReference type="ARBA" id="ARBA00022679"/>
    </source>
</evidence>
<dbReference type="NCBIfam" id="TIGR00138">
    <property type="entry name" value="rsmG_gidB"/>
    <property type="match status" value="1"/>
</dbReference>
<accession>A0ABT0E4X9</accession>
<comment type="catalytic activity">
    <reaction evidence="6">
        <text>guanosine(527) in 16S rRNA + S-adenosyl-L-methionine = N(7)-methylguanosine(527) in 16S rRNA + S-adenosyl-L-homocysteine</text>
        <dbReference type="Rhea" id="RHEA:42732"/>
        <dbReference type="Rhea" id="RHEA-COMP:10209"/>
        <dbReference type="Rhea" id="RHEA-COMP:10210"/>
        <dbReference type="ChEBI" id="CHEBI:57856"/>
        <dbReference type="ChEBI" id="CHEBI:59789"/>
        <dbReference type="ChEBI" id="CHEBI:74269"/>
        <dbReference type="ChEBI" id="CHEBI:74480"/>
        <dbReference type="EC" id="2.1.1.170"/>
    </reaction>
</comment>
<dbReference type="EMBL" id="JALKII010000002">
    <property type="protein sequence ID" value="MCK0536885.1"/>
    <property type="molecule type" value="Genomic_DNA"/>
</dbReference>
<evidence type="ECO:0000256" key="1">
    <source>
        <dbReference type="ARBA" id="ARBA00022490"/>
    </source>
</evidence>
<dbReference type="GO" id="GO:0032259">
    <property type="term" value="P:methylation"/>
    <property type="evidence" value="ECO:0007669"/>
    <property type="project" value="UniProtKB-KW"/>
</dbReference>
<comment type="function">
    <text evidence="6">Specifically methylates the N7 position of guanine in position 527 of 16S rRNA.</text>
</comment>
<name>A0ABT0E4X9_9GAMM</name>
<comment type="caution">
    <text evidence="7">The sequence shown here is derived from an EMBL/GenBank/DDBJ whole genome shotgun (WGS) entry which is preliminary data.</text>
</comment>
<comment type="caution">
    <text evidence="6">Lacks conserved residue(s) required for the propagation of feature annotation.</text>
</comment>
<comment type="similarity">
    <text evidence="6">Belongs to the methyltransferase superfamily. RNA methyltransferase RsmG family.</text>
</comment>
<dbReference type="HAMAP" id="MF_00074">
    <property type="entry name" value="16SrRNA_methyltr_G"/>
    <property type="match status" value="1"/>
</dbReference>
<comment type="subcellular location">
    <subcellularLocation>
        <location evidence="6">Cytoplasm</location>
    </subcellularLocation>
</comment>
<evidence type="ECO:0000256" key="6">
    <source>
        <dbReference type="HAMAP-Rule" id="MF_00074"/>
    </source>
</evidence>
<feature type="binding site" evidence="6">
    <location>
        <position position="75"/>
    </location>
    <ligand>
        <name>S-adenosyl-L-methionine</name>
        <dbReference type="ChEBI" id="CHEBI:59789"/>
    </ligand>
</feature>
<dbReference type="EC" id="2.1.1.170" evidence="6"/>
<feature type="binding site" evidence="6">
    <location>
        <begin position="126"/>
        <end position="127"/>
    </location>
    <ligand>
        <name>S-adenosyl-L-methionine</name>
        <dbReference type="ChEBI" id="CHEBI:59789"/>
    </ligand>
</feature>
<dbReference type="CDD" id="cd02440">
    <property type="entry name" value="AdoMet_MTases"/>
    <property type="match status" value="1"/>
</dbReference>
<evidence type="ECO:0000256" key="2">
    <source>
        <dbReference type="ARBA" id="ARBA00022552"/>
    </source>
</evidence>
<keyword evidence="2 6" id="KW-0698">rRNA processing</keyword>
<dbReference type="Proteomes" id="UP001165524">
    <property type="component" value="Unassembled WGS sequence"/>
</dbReference>
<protein>
    <recommendedName>
        <fullName evidence="6">Ribosomal RNA small subunit methyltransferase G</fullName>
        <ecNumber evidence="6">2.1.1.170</ecNumber>
    </recommendedName>
    <alternativeName>
        <fullName evidence="6">16S rRNA 7-methylguanosine methyltransferase</fullName>
        <shortName evidence="6">16S rRNA m7G methyltransferase</shortName>
    </alternativeName>
</protein>
<feature type="binding site" evidence="6">
    <location>
        <position position="144"/>
    </location>
    <ligand>
        <name>S-adenosyl-L-methionine</name>
        <dbReference type="ChEBI" id="CHEBI:59789"/>
    </ligand>
</feature>
<keyword evidence="1 6" id="KW-0963">Cytoplasm</keyword>
<proteinExistence type="inferred from homology"/>